<dbReference type="PANTHER" id="PTHR30560">
    <property type="entry name" value="TRIGGER FACTOR CHAPERONE AND PEPTIDYL-PROLYL CIS/TRANS ISOMERASE"/>
    <property type="match status" value="1"/>
</dbReference>
<dbReference type="InterPro" id="IPR036611">
    <property type="entry name" value="Trigger_fac_ribosome-bd_sf"/>
</dbReference>
<evidence type="ECO:0000313" key="13">
    <source>
        <dbReference type="Proteomes" id="UP000034163"/>
    </source>
</evidence>
<dbReference type="GO" id="GO:0005737">
    <property type="term" value="C:cytoplasm"/>
    <property type="evidence" value="ECO:0007669"/>
    <property type="project" value="UniProtKB-SubCell"/>
</dbReference>
<dbReference type="GO" id="GO:0043335">
    <property type="term" value="P:protein unfolding"/>
    <property type="evidence" value="ECO:0007669"/>
    <property type="project" value="TreeGrafter"/>
</dbReference>
<sequence>MHINVEKQPKSTIKLTITVPNEVVKKTYEQVLDKLIKDTEVQGFRKGMAPKEKVLEKTDINKLYGEVINELLQANYVQAIKEHQIAPVSNPRVEIKEFHLDKDFEFTAVVPVRPEVKVGDYRKALKEAHDKKDEEDKKLNADRLAKGETLADTHTHLTPNEVVGIINENSEVEIPDMLVEDETERMMARLVDQAGSIGLSLDQYLKAQNKTAEQLRSDYSKISEVSIRSEFVLGHLVQENKMEVTEEELEETVKASGNPDALEQLKNPVEKWYIKSALEKNKLINSLIEEVAHENEQGHEHE</sequence>
<dbReference type="GO" id="GO:0003755">
    <property type="term" value="F:peptidyl-prolyl cis-trans isomerase activity"/>
    <property type="evidence" value="ECO:0007669"/>
    <property type="project" value="UniProtKB-KW"/>
</dbReference>
<dbReference type="GO" id="GO:0044183">
    <property type="term" value="F:protein folding chaperone"/>
    <property type="evidence" value="ECO:0007669"/>
    <property type="project" value="TreeGrafter"/>
</dbReference>
<evidence type="ECO:0000256" key="6">
    <source>
        <dbReference type="ARBA" id="ARBA00023110"/>
    </source>
</evidence>
<accession>A0A0G0WSI7</accession>
<dbReference type="SUPFAM" id="SSF102735">
    <property type="entry name" value="Trigger factor ribosome-binding domain"/>
    <property type="match status" value="1"/>
</dbReference>
<comment type="caution">
    <text evidence="12">The sequence shown here is derived from an EMBL/GenBank/DDBJ whole genome shotgun (WGS) entry which is preliminary data.</text>
</comment>
<keyword evidence="8" id="KW-0413">Isomerase</keyword>
<protein>
    <recommendedName>
        <fullName evidence="5">Trigger factor</fullName>
        <ecNumber evidence="4">5.2.1.8</ecNumber>
    </recommendedName>
    <alternativeName>
        <fullName evidence="9">PPIase</fullName>
    </alternativeName>
</protein>
<keyword evidence="6" id="KW-0697">Rotamase</keyword>
<dbReference type="SUPFAM" id="SSF109998">
    <property type="entry name" value="Triger factor/SurA peptide-binding domain-like"/>
    <property type="match status" value="1"/>
</dbReference>
<dbReference type="InterPro" id="IPR037041">
    <property type="entry name" value="Trigger_fac_C_sf"/>
</dbReference>
<dbReference type="Gene3D" id="3.30.70.1050">
    <property type="entry name" value="Trigger factor ribosome-binding domain"/>
    <property type="match status" value="1"/>
</dbReference>
<dbReference type="GO" id="GO:0043022">
    <property type="term" value="F:ribosome binding"/>
    <property type="evidence" value="ECO:0007669"/>
    <property type="project" value="TreeGrafter"/>
</dbReference>
<evidence type="ECO:0000256" key="3">
    <source>
        <dbReference type="ARBA" id="ARBA00005464"/>
    </source>
</evidence>
<keyword evidence="7" id="KW-0143">Chaperone</keyword>
<gene>
    <name evidence="12" type="ORF">UU72_C0036G0008</name>
</gene>
<evidence type="ECO:0000259" key="10">
    <source>
        <dbReference type="Pfam" id="PF05697"/>
    </source>
</evidence>
<dbReference type="PANTHER" id="PTHR30560:SF3">
    <property type="entry name" value="TRIGGER FACTOR-LIKE PROTEIN TIG, CHLOROPLASTIC"/>
    <property type="match status" value="1"/>
</dbReference>
<dbReference type="Proteomes" id="UP000034163">
    <property type="component" value="Unassembled WGS sequence"/>
</dbReference>
<comment type="catalytic activity">
    <reaction evidence="1">
        <text>[protein]-peptidylproline (omega=180) = [protein]-peptidylproline (omega=0)</text>
        <dbReference type="Rhea" id="RHEA:16237"/>
        <dbReference type="Rhea" id="RHEA-COMP:10747"/>
        <dbReference type="Rhea" id="RHEA-COMP:10748"/>
        <dbReference type="ChEBI" id="CHEBI:83833"/>
        <dbReference type="ChEBI" id="CHEBI:83834"/>
        <dbReference type="EC" id="5.2.1.8"/>
    </reaction>
</comment>
<dbReference type="InterPro" id="IPR005215">
    <property type="entry name" value="Trig_fac"/>
</dbReference>
<dbReference type="GO" id="GO:0051083">
    <property type="term" value="P:'de novo' cotranslational protein folding"/>
    <property type="evidence" value="ECO:0007669"/>
    <property type="project" value="TreeGrafter"/>
</dbReference>
<evidence type="ECO:0000256" key="9">
    <source>
        <dbReference type="ARBA" id="ARBA00029986"/>
    </source>
</evidence>
<dbReference type="InterPro" id="IPR027304">
    <property type="entry name" value="Trigger_fact/SurA_dom_sf"/>
</dbReference>
<evidence type="ECO:0000256" key="5">
    <source>
        <dbReference type="ARBA" id="ARBA00016902"/>
    </source>
</evidence>
<comment type="subcellular location">
    <subcellularLocation>
        <location evidence="2">Cytoplasm</location>
    </subcellularLocation>
</comment>
<feature type="domain" description="Trigger factor C-terminal" evidence="11">
    <location>
        <begin position="158"/>
        <end position="288"/>
    </location>
</feature>
<dbReference type="Gene3D" id="1.10.3120.10">
    <property type="entry name" value="Trigger factor, C-terminal domain"/>
    <property type="match status" value="1"/>
</dbReference>
<dbReference type="EMBL" id="LCBS01000036">
    <property type="protein sequence ID" value="KKS15730.1"/>
    <property type="molecule type" value="Genomic_DNA"/>
</dbReference>
<dbReference type="InterPro" id="IPR008881">
    <property type="entry name" value="Trigger_fac_ribosome-bd_bac"/>
</dbReference>
<name>A0A0G0WSI7_UNCKA</name>
<evidence type="ECO:0000256" key="7">
    <source>
        <dbReference type="ARBA" id="ARBA00023186"/>
    </source>
</evidence>
<evidence type="ECO:0000256" key="4">
    <source>
        <dbReference type="ARBA" id="ARBA00013194"/>
    </source>
</evidence>
<dbReference type="InterPro" id="IPR008880">
    <property type="entry name" value="Trigger_fac_C"/>
</dbReference>
<dbReference type="Pfam" id="PF05698">
    <property type="entry name" value="Trigger_C"/>
    <property type="match status" value="1"/>
</dbReference>
<evidence type="ECO:0000313" key="12">
    <source>
        <dbReference type="EMBL" id="KKS15730.1"/>
    </source>
</evidence>
<organism evidence="12 13">
    <name type="scientific">candidate division WWE3 bacterium GW2011_GWB1_41_6</name>
    <dbReference type="NCBI Taxonomy" id="1619112"/>
    <lineage>
        <taxon>Bacteria</taxon>
        <taxon>Katanobacteria</taxon>
    </lineage>
</organism>
<evidence type="ECO:0000256" key="8">
    <source>
        <dbReference type="ARBA" id="ARBA00023235"/>
    </source>
</evidence>
<evidence type="ECO:0000256" key="1">
    <source>
        <dbReference type="ARBA" id="ARBA00000971"/>
    </source>
</evidence>
<dbReference type="GO" id="GO:0015031">
    <property type="term" value="P:protein transport"/>
    <property type="evidence" value="ECO:0007669"/>
    <property type="project" value="InterPro"/>
</dbReference>
<dbReference type="Pfam" id="PF05697">
    <property type="entry name" value="Trigger_N"/>
    <property type="match status" value="1"/>
</dbReference>
<dbReference type="EC" id="5.2.1.8" evidence="4"/>
<dbReference type="AlphaFoldDB" id="A0A0G0WSI7"/>
<evidence type="ECO:0000256" key="2">
    <source>
        <dbReference type="ARBA" id="ARBA00004496"/>
    </source>
</evidence>
<comment type="similarity">
    <text evidence="3">Belongs to the FKBP-type PPIase family. Tig subfamily.</text>
</comment>
<evidence type="ECO:0000259" key="11">
    <source>
        <dbReference type="Pfam" id="PF05698"/>
    </source>
</evidence>
<reference evidence="12 13" key="1">
    <citation type="journal article" date="2015" name="Nature">
        <title>rRNA introns, odd ribosomes, and small enigmatic genomes across a large radiation of phyla.</title>
        <authorList>
            <person name="Brown C.T."/>
            <person name="Hug L.A."/>
            <person name="Thomas B.C."/>
            <person name="Sharon I."/>
            <person name="Castelle C.J."/>
            <person name="Singh A."/>
            <person name="Wilkins M.J."/>
            <person name="Williams K.H."/>
            <person name="Banfield J.F."/>
        </authorList>
    </citation>
    <scope>NUCLEOTIDE SEQUENCE [LARGE SCALE GENOMIC DNA]</scope>
</reference>
<feature type="domain" description="Trigger factor ribosome-binding bacterial" evidence="10">
    <location>
        <begin position="1"/>
        <end position="131"/>
    </location>
</feature>
<proteinExistence type="inferred from homology"/>